<sequence length="340" mass="37689">MVNLHDPVVTPQVSLAFVKLWHVLAGIFLWEFTTTLDYEWRVFQGRLPYRWTIWVYSVARVSCLVGVVLNFVGMDVTTRLNCQVWISFVATFFCLSLGCASLLIVLRIIAIWSRNKVARVVTLSIWGIGIGFHIQYAARLRSVWNPAELSCLSITTKRGALGLIPTIVSDLILVLIMLIGLILLRRNGSSTLGLTPLIIKQGIIWLSVAFLSEAPPAVIAMLSSNDQFIDLLLGPGTITMIIAATRMHRYLVDFAFGSPNGTGDTLELGSVAYSRSKLPRASIIPPNRASRSRIEVTVHKAFEQHSSAQMNDNGSYETANVQMNEKPTAWDLGDDTIRSV</sequence>
<accession>A0A9P5TEE4</accession>
<feature type="transmembrane region" description="Helical" evidence="1">
    <location>
        <begin position="53"/>
        <end position="72"/>
    </location>
</feature>
<feature type="transmembrane region" description="Helical" evidence="1">
    <location>
        <begin position="117"/>
        <end position="138"/>
    </location>
</feature>
<feature type="transmembrane region" description="Helical" evidence="1">
    <location>
        <begin position="228"/>
        <end position="245"/>
    </location>
</feature>
<feature type="transmembrane region" description="Helical" evidence="1">
    <location>
        <begin position="12"/>
        <end position="32"/>
    </location>
</feature>
<dbReference type="AlphaFoldDB" id="A0A9P5TEE4"/>
<keyword evidence="1" id="KW-0812">Transmembrane</keyword>
<dbReference type="Proteomes" id="UP000759537">
    <property type="component" value="Unassembled WGS sequence"/>
</dbReference>
<organism evidence="2 3">
    <name type="scientific">Russula ochroleuca</name>
    <dbReference type="NCBI Taxonomy" id="152965"/>
    <lineage>
        <taxon>Eukaryota</taxon>
        <taxon>Fungi</taxon>
        <taxon>Dikarya</taxon>
        <taxon>Basidiomycota</taxon>
        <taxon>Agaricomycotina</taxon>
        <taxon>Agaricomycetes</taxon>
        <taxon>Russulales</taxon>
        <taxon>Russulaceae</taxon>
        <taxon>Russula</taxon>
    </lineage>
</organism>
<gene>
    <name evidence="2" type="ORF">DFH94DRAFT_21067</name>
</gene>
<feature type="transmembrane region" description="Helical" evidence="1">
    <location>
        <begin position="84"/>
        <end position="105"/>
    </location>
</feature>
<keyword evidence="1" id="KW-0472">Membrane</keyword>
<feature type="transmembrane region" description="Helical" evidence="1">
    <location>
        <begin position="158"/>
        <end position="183"/>
    </location>
</feature>
<dbReference type="EMBL" id="WHVB01000001">
    <property type="protein sequence ID" value="KAF8487281.1"/>
    <property type="molecule type" value="Genomic_DNA"/>
</dbReference>
<dbReference type="OrthoDB" id="3197626at2759"/>
<keyword evidence="3" id="KW-1185">Reference proteome</keyword>
<evidence type="ECO:0000256" key="1">
    <source>
        <dbReference type="SAM" id="Phobius"/>
    </source>
</evidence>
<comment type="caution">
    <text evidence="2">The sequence shown here is derived from an EMBL/GenBank/DDBJ whole genome shotgun (WGS) entry which is preliminary data.</text>
</comment>
<evidence type="ECO:0000313" key="3">
    <source>
        <dbReference type="Proteomes" id="UP000759537"/>
    </source>
</evidence>
<reference evidence="2" key="2">
    <citation type="journal article" date="2020" name="Nat. Commun.">
        <title>Large-scale genome sequencing of mycorrhizal fungi provides insights into the early evolution of symbiotic traits.</title>
        <authorList>
            <person name="Miyauchi S."/>
            <person name="Kiss E."/>
            <person name="Kuo A."/>
            <person name="Drula E."/>
            <person name="Kohler A."/>
            <person name="Sanchez-Garcia M."/>
            <person name="Morin E."/>
            <person name="Andreopoulos B."/>
            <person name="Barry K.W."/>
            <person name="Bonito G."/>
            <person name="Buee M."/>
            <person name="Carver A."/>
            <person name="Chen C."/>
            <person name="Cichocki N."/>
            <person name="Clum A."/>
            <person name="Culley D."/>
            <person name="Crous P.W."/>
            <person name="Fauchery L."/>
            <person name="Girlanda M."/>
            <person name="Hayes R.D."/>
            <person name="Keri Z."/>
            <person name="LaButti K."/>
            <person name="Lipzen A."/>
            <person name="Lombard V."/>
            <person name="Magnuson J."/>
            <person name="Maillard F."/>
            <person name="Murat C."/>
            <person name="Nolan M."/>
            <person name="Ohm R.A."/>
            <person name="Pangilinan J."/>
            <person name="Pereira M.F."/>
            <person name="Perotto S."/>
            <person name="Peter M."/>
            <person name="Pfister S."/>
            <person name="Riley R."/>
            <person name="Sitrit Y."/>
            <person name="Stielow J.B."/>
            <person name="Szollosi G."/>
            <person name="Zifcakova L."/>
            <person name="Stursova M."/>
            <person name="Spatafora J.W."/>
            <person name="Tedersoo L."/>
            <person name="Vaario L.M."/>
            <person name="Yamada A."/>
            <person name="Yan M."/>
            <person name="Wang P."/>
            <person name="Xu J."/>
            <person name="Bruns T."/>
            <person name="Baldrian P."/>
            <person name="Vilgalys R."/>
            <person name="Dunand C."/>
            <person name="Henrissat B."/>
            <person name="Grigoriev I.V."/>
            <person name="Hibbett D."/>
            <person name="Nagy L.G."/>
            <person name="Martin F.M."/>
        </authorList>
    </citation>
    <scope>NUCLEOTIDE SEQUENCE</scope>
    <source>
        <strain evidence="2">Prilba</strain>
    </source>
</reference>
<protein>
    <submittedName>
        <fullName evidence="2">Uncharacterized protein</fullName>
    </submittedName>
</protein>
<proteinExistence type="predicted"/>
<reference evidence="2" key="1">
    <citation type="submission" date="2019-10" db="EMBL/GenBank/DDBJ databases">
        <authorList>
            <consortium name="DOE Joint Genome Institute"/>
            <person name="Kuo A."/>
            <person name="Miyauchi S."/>
            <person name="Kiss E."/>
            <person name="Drula E."/>
            <person name="Kohler A."/>
            <person name="Sanchez-Garcia M."/>
            <person name="Andreopoulos B."/>
            <person name="Barry K.W."/>
            <person name="Bonito G."/>
            <person name="Buee M."/>
            <person name="Carver A."/>
            <person name="Chen C."/>
            <person name="Cichocki N."/>
            <person name="Clum A."/>
            <person name="Culley D."/>
            <person name="Crous P.W."/>
            <person name="Fauchery L."/>
            <person name="Girlanda M."/>
            <person name="Hayes R."/>
            <person name="Keri Z."/>
            <person name="LaButti K."/>
            <person name="Lipzen A."/>
            <person name="Lombard V."/>
            <person name="Magnuson J."/>
            <person name="Maillard F."/>
            <person name="Morin E."/>
            <person name="Murat C."/>
            <person name="Nolan M."/>
            <person name="Ohm R."/>
            <person name="Pangilinan J."/>
            <person name="Pereira M."/>
            <person name="Perotto S."/>
            <person name="Peter M."/>
            <person name="Riley R."/>
            <person name="Sitrit Y."/>
            <person name="Stielow B."/>
            <person name="Szollosi G."/>
            <person name="Zifcakova L."/>
            <person name="Stursova M."/>
            <person name="Spatafora J.W."/>
            <person name="Tedersoo L."/>
            <person name="Vaario L.-M."/>
            <person name="Yamada A."/>
            <person name="Yan M."/>
            <person name="Wang P."/>
            <person name="Xu J."/>
            <person name="Bruns T."/>
            <person name="Baldrian P."/>
            <person name="Vilgalys R."/>
            <person name="Henrissat B."/>
            <person name="Grigoriev I.V."/>
            <person name="Hibbett D."/>
            <person name="Nagy L.G."/>
            <person name="Martin F.M."/>
        </authorList>
    </citation>
    <scope>NUCLEOTIDE SEQUENCE</scope>
    <source>
        <strain evidence="2">Prilba</strain>
    </source>
</reference>
<name>A0A9P5TEE4_9AGAM</name>
<keyword evidence="1" id="KW-1133">Transmembrane helix</keyword>
<evidence type="ECO:0000313" key="2">
    <source>
        <dbReference type="EMBL" id="KAF8487281.1"/>
    </source>
</evidence>